<protein>
    <recommendedName>
        <fullName evidence="5">UPF0391 membrane protein EA473_15615</fullName>
    </recommendedName>
</protein>
<comment type="similarity">
    <text evidence="5">Belongs to the UPF0391 family.</text>
</comment>
<comment type="caution">
    <text evidence="6">The sequence shown here is derived from an EMBL/GenBank/DDBJ whole genome shotgun (WGS) entry which is preliminary data.</text>
</comment>
<organism evidence="6 7">
    <name type="scientific">Natrarchaeobius chitinivorans</name>
    <dbReference type="NCBI Taxonomy" id="1679083"/>
    <lineage>
        <taxon>Archaea</taxon>
        <taxon>Methanobacteriati</taxon>
        <taxon>Methanobacteriota</taxon>
        <taxon>Stenosarchaea group</taxon>
        <taxon>Halobacteria</taxon>
        <taxon>Halobacteriales</taxon>
        <taxon>Natrialbaceae</taxon>
        <taxon>Natrarchaeobius</taxon>
    </lineage>
</organism>
<gene>
    <name evidence="6" type="ORF">EA473_15615</name>
</gene>
<reference evidence="6 7" key="1">
    <citation type="submission" date="2018-10" db="EMBL/GenBank/DDBJ databases">
        <title>Natrarchaeobius chitinivorans gen. nov., sp. nov., and Natrarchaeobius haloalkaliphilus sp. nov., alkaliphilic, chitin-utilizing haloarchaea from hypersaline alkaline lakes.</title>
        <authorList>
            <person name="Sorokin D.Y."/>
            <person name="Elcheninov A.G."/>
            <person name="Kostrikina N.A."/>
            <person name="Bale N.J."/>
            <person name="Sinninghe Damste J.S."/>
            <person name="Khijniak T.V."/>
            <person name="Kublanov I.V."/>
            <person name="Toshchakov S.V."/>
        </authorList>
    </citation>
    <scope>NUCLEOTIDE SEQUENCE [LARGE SCALE GENOMIC DNA]</scope>
    <source>
        <strain evidence="6 7">AArcht4T</strain>
    </source>
</reference>
<dbReference type="AlphaFoldDB" id="A0A3N6MAQ8"/>
<evidence type="ECO:0000313" key="7">
    <source>
        <dbReference type="Proteomes" id="UP000282323"/>
    </source>
</evidence>
<dbReference type="OrthoDB" id="137874at2157"/>
<evidence type="ECO:0000313" key="6">
    <source>
        <dbReference type="EMBL" id="RQG93450.1"/>
    </source>
</evidence>
<dbReference type="Pfam" id="PF07043">
    <property type="entry name" value="DUF1328"/>
    <property type="match status" value="1"/>
</dbReference>
<evidence type="ECO:0000256" key="4">
    <source>
        <dbReference type="ARBA" id="ARBA00023136"/>
    </source>
</evidence>
<proteinExistence type="inferred from homology"/>
<keyword evidence="7" id="KW-1185">Reference proteome</keyword>
<keyword evidence="2 5" id="KW-0812">Transmembrane</keyword>
<keyword evidence="3 5" id="KW-1133">Transmembrane helix</keyword>
<comment type="subcellular location">
    <subcellularLocation>
        <location evidence="5">Cell membrane</location>
        <topology evidence="5">Single-pass membrane protein</topology>
    </subcellularLocation>
</comment>
<sequence>MLELALLFFVIAIVAGAMGATGIAGLTMSIAKWLVLLFLVLAIVSLVL</sequence>
<keyword evidence="1 5" id="KW-1003">Cell membrane</keyword>
<dbReference type="Proteomes" id="UP000282323">
    <property type="component" value="Unassembled WGS sequence"/>
</dbReference>
<keyword evidence="4 5" id="KW-0472">Membrane</keyword>
<dbReference type="RefSeq" id="WP_124196528.1">
    <property type="nucleotide sequence ID" value="NZ_REGA01000014.1"/>
</dbReference>
<evidence type="ECO:0000256" key="2">
    <source>
        <dbReference type="ARBA" id="ARBA00022692"/>
    </source>
</evidence>
<dbReference type="EMBL" id="REGA01000014">
    <property type="protein sequence ID" value="RQG93450.1"/>
    <property type="molecule type" value="Genomic_DNA"/>
</dbReference>
<name>A0A3N6MAQ8_NATCH</name>
<accession>A0A3N6MAQ8</accession>
<evidence type="ECO:0000256" key="3">
    <source>
        <dbReference type="ARBA" id="ARBA00022989"/>
    </source>
</evidence>
<evidence type="ECO:0000256" key="5">
    <source>
        <dbReference type="HAMAP-Rule" id="MF_01361"/>
    </source>
</evidence>
<dbReference type="HAMAP" id="MF_01361">
    <property type="entry name" value="UPF0391"/>
    <property type="match status" value="1"/>
</dbReference>
<dbReference type="NCBIfam" id="NF010229">
    <property type="entry name" value="PRK13682.1-4"/>
    <property type="match status" value="1"/>
</dbReference>
<dbReference type="PIRSF" id="PIRSF036466">
    <property type="entry name" value="UCP036466"/>
    <property type="match status" value="1"/>
</dbReference>
<feature type="transmembrane region" description="Helical" evidence="5">
    <location>
        <begin position="29"/>
        <end position="47"/>
    </location>
</feature>
<evidence type="ECO:0000256" key="1">
    <source>
        <dbReference type="ARBA" id="ARBA00022475"/>
    </source>
</evidence>
<dbReference type="GO" id="GO:0005886">
    <property type="term" value="C:plasma membrane"/>
    <property type="evidence" value="ECO:0007669"/>
    <property type="project" value="UniProtKB-SubCell"/>
</dbReference>
<dbReference type="InterPro" id="IPR009760">
    <property type="entry name" value="DUF1328"/>
</dbReference>